<dbReference type="Gene3D" id="3.30.420.10">
    <property type="entry name" value="Ribonuclease H-like superfamily/Ribonuclease H"/>
    <property type="match status" value="1"/>
</dbReference>
<evidence type="ECO:0000313" key="3">
    <source>
        <dbReference type="Proteomes" id="UP000187203"/>
    </source>
</evidence>
<dbReference type="CDD" id="cd06222">
    <property type="entry name" value="RNase_H_like"/>
    <property type="match status" value="1"/>
</dbReference>
<dbReference type="SUPFAM" id="SSF53098">
    <property type="entry name" value="Ribonuclease H-like"/>
    <property type="match status" value="1"/>
</dbReference>
<dbReference type="AlphaFoldDB" id="A0A1R3HHX0"/>
<dbReference type="GO" id="GO:0004523">
    <property type="term" value="F:RNA-DNA hybrid ribonuclease activity"/>
    <property type="evidence" value="ECO:0007669"/>
    <property type="project" value="InterPro"/>
</dbReference>
<keyword evidence="3" id="KW-1185">Reference proteome</keyword>
<name>A0A1R3HHX0_9ROSI</name>
<dbReference type="OrthoDB" id="1751447at2759"/>
<dbReference type="InterPro" id="IPR002156">
    <property type="entry name" value="RNaseH_domain"/>
</dbReference>
<comment type="caution">
    <text evidence="2">The sequence shown here is derived from an EMBL/GenBank/DDBJ whole genome shotgun (WGS) entry which is preliminary data.</text>
</comment>
<protein>
    <recommendedName>
        <fullName evidence="1">RNase H type-1 domain-containing protein</fullName>
    </recommendedName>
</protein>
<dbReference type="EMBL" id="AWUE01020104">
    <property type="protein sequence ID" value="OMO69922.1"/>
    <property type="molecule type" value="Genomic_DNA"/>
</dbReference>
<dbReference type="Proteomes" id="UP000187203">
    <property type="component" value="Unassembled WGS sequence"/>
</dbReference>
<evidence type="ECO:0000259" key="1">
    <source>
        <dbReference type="Pfam" id="PF13456"/>
    </source>
</evidence>
<reference evidence="3" key="1">
    <citation type="submission" date="2013-09" db="EMBL/GenBank/DDBJ databases">
        <title>Corchorus olitorius genome sequencing.</title>
        <authorList>
            <person name="Alam M."/>
            <person name="Haque M.S."/>
            <person name="Islam M.S."/>
            <person name="Emdad E.M."/>
            <person name="Islam M.M."/>
            <person name="Ahmed B."/>
            <person name="Halim A."/>
            <person name="Hossen Q.M.M."/>
            <person name="Hossain M.Z."/>
            <person name="Ahmed R."/>
            <person name="Khan M.M."/>
            <person name="Islam R."/>
            <person name="Rashid M.M."/>
            <person name="Khan S.A."/>
            <person name="Rahman M.S."/>
            <person name="Alam M."/>
            <person name="Yahiya A.S."/>
            <person name="Khan M.S."/>
            <person name="Azam M.S."/>
            <person name="Haque T."/>
            <person name="Lashkar M.Z.H."/>
            <person name="Akhand A.I."/>
            <person name="Morshed G."/>
            <person name="Roy S."/>
            <person name="Uddin K.S."/>
            <person name="Rabeya T."/>
            <person name="Hossain A.S."/>
            <person name="Chowdhury A."/>
            <person name="Snigdha A.R."/>
            <person name="Mortoza M.S."/>
            <person name="Matin S.A."/>
            <person name="Hoque S.M.E."/>
            <person name="Islam M.K."/>
            <person name="Roy D.K."/>
            <person name="Haider R."/>
            <person name="Moosa M.M."/>
            <person name="Elias S.M."/>
            <person name="Hasan A.M."/>
            <person name="Jahan S."/>
            <person name="Shafiuddin M."/>
            <person name="Mahmood N."/>
            <person name="Shommy N.S."/>
        </authorList>
    </citation>
    <scope>NUCLEOTIDE SEQUENCE [LARGE SCALE GENOMIC DNA]</scope>
    <source>
        <strain evidence="3">cv. O-4</strain>
    </source>
</reference>
<dbReference type="InterPro" id="IPR053151">
    <property type="entry name" value="RNase_H-like"/>
</dbReference>
<organism evidence="2 3">
    <name type="scientific">Corchorus olitorius</name>
    <dbReference type="NCBI Taxonomy" id="93759"/>
    <lineage>
        <taxon>Eukaryota</taxon>
        <taxon>Viridiplantae</taxon>
        <taxon>Streptophyta</taxon>
        <taxon>Embryophyta</taxon>
        <taxon>Tracheophyta</taxon>
        <taxon>Spermatophyta</taxon>
        <taxon>Magnoliopsida</taxon>
        <taxon>eudicotyledons</taxon>
        <taxon>Gunneridae</taxon>
        <taxon>Pentapetalae</taxon>
        <taxon>rosids</taxon>
        <taxon>malvids</taxon>
        <taxon>Malvales</taxon>
        <taxon>Malvaceae</taxon>
        <taxon>Grewioideae</taxon>
        <taxon>Apeibeae</taxon>
        <taxon>Corchorus</taxon>
    </lineage>
</organism>
<feature type="domain" description="RNase H type-1" evidence="1">
    <location>
        <begin position="16"/>
        <end position="121"/>
    </location>
</feature>
<dbReference type="PANTHER" id="PTHR47723:SF19">
    <property type="entry name" value="POLYNUCLEOTIDYL TRANSFERASE, RIBONUCLEASE H-LIKE SUPERFAMILY PROTEIN"/>
    <property type="match status" value="1"/>
</dbReference>
<sequence>MDFSWQTPEPDWTKINCDGALIKATGDAGIGVVVQNEKGALIGGTGRILLAATIEETEALAKRRPGFNRKDEASKDHYIIETDSQEVFKAVNKRNHKCFWCILPIVKEIRAKVNNFEKVKFLGFVEKLIQRLIG</sequence>
<evidence type="ECO:0000313" key="2">
    <source>
        <dbReference type="EMBL" id="OMO69922.1"/>
    </source>
</evidence>
<gene>
    <name evidence="2" type="ORF">COLO4_28862</name>
</gene>
<dbReference type="InterPro" id="IPR044730">
    <property type="entry name" value="RNase_H-like_dom_plant"/>
</dbReference>
<dbReference type="InterPro" id="IPR036397">
    <property type="entry name" value="RNaseH_sf"/>
</dbReference>
<dbReference type="InterPro" id="IPR012337">
    <property type="entry name" value="RNaseH-like_sf"/>
</dbReference>
<dbReference type="PANTHER" id="PTHR47723">
    <property type="entry name" value="OS05G0353850 PROTEIN"/>
    <property type="match status" value="1"/>
</dbReference>
<dbReference type="Pfam" id="PF13456">
    <property type="entry name" value="RVT_3"/>
    <property type="match status" value="1"/>
</dbReference>
<dbReference type="GO" id="GO:0003676">
    <property type="term" value="F:nucleic acid binding"/>
    <property type="evidence" value="ECO:0007669"/>
    <property type="project" value="InterPro"/>
</dbReference>
<accession>A0A1R3HHX0</accession>
<proteinExistence type="predicted"/>